<dbReference type="Pfam" id="PF02668">
    <property type="entry name" value="TauD"/>
    <property type="match status" value="1"/>
</dbReference>
<sequence>MTSKVQPEPAYHRLVAAQQPIHRAPRPKSGHTRRVEGVPKPKAIAERLQTSSSTEAELFTSGTRAKFLTPLEGRSAWYASDYQNPESFAYRLTDTDIAELEAAAAHVGDKDTKTITRDDFPLPTLGPKLEALRDDVVNGKGFHLIQGLPVWRYPVAKSVLLYWGMGLYWGHAVSQNAKGHLIGHVKDINLPGGHQDPVNRVYATHGAQPYHCDPADIVGLLCLKQAKSGGLSSWASSITAHNELLRRRPDLAEVMTKGWFLDRKNEVPPGKDPWFIVPPFSYHEGKLAIFYENGFYQSAERHEEVPKMTEQQKEAVATFDQIASSDELRLDWVLQPGDIQLLHNHQIVHTRSEYEDFEDPVERRHLLRIWVAPPNGWPLPDSFAERYGSTAIGERGGICVSGYAPRIALEAE</sequence>
<keyword evidence="2" id="KW-0045">Antibiotic biosynthesis</keyword>
<feature type="domain" description="TauD/TfdA-like" evidence="4">
    <location>
        <begin position="115"/>
        <end position="370"/>
    </location>
</feature>
<protein>
    <recommendedName>
        <fullName evidence="4">TauD/TfdA-like domain-containing protein</fullName>
    </recommendedName>
</protein>
<evidence type="ECO:0000256" key="1">
    <source>
        <dbReference type="ARBA" id="ARBA00023002"/>
    </source>
</evidence>
<dbReference type="AlphaFoldDB" id="A0AAW1RJA7"/>
<evidence type="ECO:0000259" key="4">
    <source>
        <dbReference type="Pfam" id="PF02668"/>
    </source>
</evidence>
<dbReference type="GO" id="GO:0017000">
    <property type="term" value="P:antibiotic biosynthetic process"/>
    <property type="evidence" value="ECO:0007669"/>
    <property type="project" value="UniProtKB-KW"/>
</dbReference>
<evidence type="ECO:0000313" key="5">
    <source>
        <dbReference type="EMBL" id="KAK9833887.1"/>
    </source>
</evidence>
<dbReference type="InterPro" id="IPR050411">
    <property type="entry name" value="AlphaKG_dependent_hydroxylases"/>
</dbReference>
<dbReference type="InterPro" id="IPR003819">
    <property type="entry name" value="TauD/TfdA-like"/>
</dbReference>
<keyword evidence="1" id="KW-0560">Oxidoreductase</keyword>
<feature type="compositionally biased region" description="Basic residues" evidence="3">
    <location>
        <begin position="23"/>
        <end position="32"/>
    </location>
</feature>
<dbReference type="EMBL" id="JALJOS010000010">
    <property type="protein sequence ID" value="KAK9833887.1"/>
    <property type="molecule type" value="Genomic_DNA"/>
</dbReference>
<dbReference type="SUPFAM" id="SSF51197">
    <property type="entry name" value="Clavaminate synthase-like"/>
    <property type="match status" value="1"/>
</dbReference>
<dbReference type="InterPro" id="IPR042098">
    <property type="entry name" value="TauD-like_sf"/>
</dbReference>
<dbReference type="Gene3D" id="3.60.130.10">
    <property type="entry name" value="Clavaminate synthase-like"/>
    <property type="match status" value="1"/>
</dbReference>
<dbReference type="Proteomes" id="UP001438707">
    <property type="component" value="Unassembled WGS sequence"/>
</dbReference>
<comment type="caution">
    <text evidence="5">The sequence shown here is derived from an EMBL/GenBank/DDBJ whole genome shotgun (WGS) entry which is preliminary data.</text>
</comment>
<evidence type="ECO:0000256" key="2">
    <source>
        <dbReference type="ARBA" id="ARBA00023194"/>
    </source>
</evidence>
<reference evidence="5 6" key="1">
    <citation type="journal article" date="2024" name="Nat. Commun.">
        <title>Phylogenomics reveals the evolutionary origins of lichenization in chlorophyte algae.</title>
        <authorList>
            <person name="Puginier C."/>
            <person name="Libourel C."/>
            <person name="Otte J."/>
            <person name="Skaloud P."/>
            <person name="Haon M."/>
            <person name="Grisel S."/>
            <person name="Petersen M."/>
            <person name="Berrin J.G."/>
            <person name="Delaux P.M."/>
            <person name="Dal Grande F."/>
            <person name="Keller J."/>
        </authorList>
    </citation>
    <scope>NUCLEOTIDE SEQUENCE [LARGE SCALE GENOMIC DNA]</scope>
    <source>
        <strain evidence="5 6">SAG 2145</strain>
    </source>
</reference>
<evidence type="ECO:0000256" key="3">
    <source>
        <dbReference type="SAM" id="MobiDB-lite"/>
    </source>
</evidence>
<dbReference type="GO" id="GO:0016491">
    <property type="term" value="F:oxidoreductase activity"/>
    <property type="evidence" value="ECO:0007669"/>
    <property type="project" value="UniProtKB-KW"/>
</dbReference>
<dbReference type="PANTHER" id="PTHR10696:SF56">
    <property type="entry name" value="TAUD_TFDA-LIKE DOMAIN-CONTAINING PROTEIN"/>
    <property type="match status" value="1"/>
</dbReference>
<evidence type="ECO:0000313" key="6">
    <source>
        <dbReference type="Proteomes" id="UP001438707"/>
    </source>
</evidence>
<name>A0AAW1RJA7_9CHLO</name>
<accession>A0AAW1RJA7</accession>
<dbReference type="PANTHER" id="PTHR10696">
    <property type="entry name" value="GAMMA-BUTYROBETAINE HYDROXYLASE-RELATED"/>
    <property type="match status" value="1"/>
</dbReference>
<gene>
    <name evidence="5" type="ORF">WJX74_008929</name>
</gene>
<feature type="region of interest" description="Disordered" evidence="3">
    <location>
        <begin position="18"/>
        <end position="41"/>
    </location>
</feature>
<proteinExistence type="predicted"/>
<keyword evidence="6" id="KW-1185">Reference proteome</keyword>
<organism evidence="5 6">
    <name type="scientific">Apatococcus lobatus</name>
    <dbReference type="NCBI Taxonomy" id="904363"/>
    <lineage>
        <taxon>Eukaryota</taxon>
        <taxon>Viridiplantae</taxon>
        <taxon>Chlorophyta</taxon>
        <taxon>core chlorophytes</taxon>
        <taxon>Trebouxiophyceae</taxon>
        <taxon>Chlorellales</taxon>
        <taxon>Chlorellaceae</taxon>
        <taxon>Apatococcus</taxon>
    </lineage>
</organism>